<reference evidence="1 2" key="1">
    <citation type="submission" date="2016-10" db="EMBL/GenBank/DDBJ databases">
        <authorList>
            <person name="de Groot N.N."/>
        </authorList>
    </citation>
    <scope>NUCLEOTIDE SEQUENCE [LARGE SCALE GENOMIC DNA]</scope>
    <source>
        <strain evidence="1 2">DSM 2179</strain>
    </source>
</reference>
<proteinExistence type="predicted"/>
<accession>A0A1H6TQX4</accession>
<organism evidence="1 2">
    <name type="scientific">Propionispira arboris</name>
    <dbReference type="NCBI Taxonomy" id="84035"/>
    <lineage>
        <taxon>Bacteria</taxon>
        <taxon>Bacillati</taxon>
        <taxon>Bacillota</taxon>
        <taxon>Negativicutes</taxon>
        <taxon>Selenomonadales</taxon>
        <taxon>Selenomonadaceae</taxon>
        <taxon>Propionispira</taxon>
    </lineage>
</organism>
<dbReference type="EMBL" id="FNZK01000001">
    <property type="protein sequence ID" value="SEI78660.1"/>
    <property type="molecule type" value="Genomic_DNA"/>
</dbReference>
<dbReference type="Proteomes" id="UP000199662">
    <property type="component" value="Unassembled WGS sequence"/>
</dbReference>
<gene>
    <name evidence="1" type="ORF">SAMN05660742_10144</name>
</gene>
<protein>
    <submittedName>
        <fullName evidence="1">Uncharacterized protein</fullName>
    </submittedName>
</protein>
<sequence length="115" mass="12269">MSYLLKNLMSVKWGITLAVLTNLLGFVLGAAMGGAEAQIKDAWTAAAQPGLMTIYQNDPQKISAIVESSWKMLQRAHMHAAAVGTAALVLIAILAQLNISDLSKKVFSLCLVLVD</sequence>
<evidence type="ECO:0000313" key="2">
    <source>
        <dbReference type="Proteomes" id="UP000199662"/>
    </source>
</evidence>
<dbReference type="AlphaFoldDB" id="A0A1H6TQX4"/>
<evidence type="ECO:0000313" key="1">
    <source>
        <dbReference type="EMBL" id="SEI78660.1"/>
    </source>
</evidence>
<name>A0A1H6TQX4_9FIRM</name>
<keyword evidence="2" id="KW-1185">Reference proteome</keyword>